<sequence length="67" mass="6995">MVGGEPDRAIPLCEAVIEESVLTHGADHPDTLAARHHLAAAYGESGDLEHATALFKEAAADSERICG</sequence>
<dbReference type="InterPro" id="IPR011990">
    <property type="entry name" value="TPR-like_helical_dom_sf"/>
</dbReference>
<dbReference type="AlphaFoldDB" id="A0A939FI98"/>
<organism evidence="1 2">
    <name type="scientific">Streptomyces beijiangensis</name>
    <dbReference type="NCBI Taxonomy" id="163361"/>
    <lineage>
        <taxon>Bacteria</taxon>
        <taxon>Bacillati</taxon>
        <taxon>Actinomycetota</taxon>
        <taxon>Actinomycetes</taxon>
        <taxon>Kitasatosporales</taxon>
        <taxon>Streptomycetaceae</taxon>
        <taxon>Streptomyces</taxon>
    </lineage>
</organism>
<dbReference type="Pfam" id="PF13424">
    <property type="entry name" value="TPR_12"/>
    <property type="match status" value="1"/>
</dbReference>
<dbReference type="EMBL" id="JAFLRJ010000735">
    <property type="protein sequence ID" value="MBO0517650.1"/>
    <property type="molecule type" value="Genomic_DNA"/>
</dbReference>
<dbReference type="Gene3D" id="1.25.40.10">
    <property type="entry name" value="Tetratricopeptide repeat domain"/>
    <property type="match status" value="1"/>
</dbReference>
<evidence type="ECO:0000313" key="2">
    <source>
        <dbReference type="Proteomes" id="UP000664167"/>
    </source>
</evidence>
<accession>A0A939FI98</accession>
<protein>
    <submittedName>
        <fullName evidence="1">Tetratricopeptide repeat protein</fullName>
    </submittedName>
</protein>
<gene>
    <name evidence="1" type="ORF">J0695_38755</name>
</gene>
<name>A0A939FI98_9ACTN</name>
<comment type="caution">
    <text evidence="1">The sequence shown here is derived from an EMBL/GenBank/DDBJ whole genome shotgun (WGS) entry which is preliminary data.</text>
</comment>
<dbReference type="Proteomes" id="UP000664167">
    <property type="component" value="Unassembled WGS sequence"/>
</dbReference>
<evidence type="ECO:0000313" key="1">
    <source>
        <dbReference type="EMBL" id="MBO0517650.1"/>
    </source>
</evidence>
<keyword evidence="2" id="KW-1185">Reference proteome</keyword>
<reference evidence="1" key="1">
    <citation type="submission" date="2021-03" db="EMBL/GenBank/DDBJ databases">
        <title>Streptomyces poriferae sp. nov., a novel marine sponge-derived Actinobacteria species with anti-MRSA activity.</title>
        <authorList>
            <person name="Sandoval-Powers M."/>
            <person name="Kralova S."/>
            <person name="Nguyen G.-S."/>
            <person name="Fawwal D."/>
            <person name="Degnes K."/>
            <person name="Klinkenberg G."/>
            <person name="Sletta H."/>
            <person name="Wentzel A."/>
            <person name="Liles M.R."/>
        </authorList>
    </citation>
    <scope>NUCLEOTIDE SEQUENCE</scope>
    <source>
        <strain evidence="1">DSM 41794</strain>
    </source>
</reference>
<dbReference type="SUPFAM" id="SSF48452">
    <property type="entry name" value="TPR-like"/>
    <property type="match status" value="1"/>
</dbReference>
<proteinExistence type="predicted"/>
<feature type="non-terminal residue" evidence="1">
    <location>
        <position position="67"/>
    </location>
</feature>